<name>A0AAD8ZLX6_9TELE</name>
<reference evidence="10" key="1">
    <citation type="submission" date="2023-03" db="EMBL/GenBank/DDBJ databases">
        <title>Electrophorus voltai genome.</title>
        <authorList>
            <person name="Bian C."/>
        </authorList>
    </citation>
    <scope>NUCLEOTIDE SEQUENCE</scope>
    <source>
        <strain evidence="10">CB-2022</strain>
        <tissue evidence="10">Muscle</tissue>
    </source>
</reference>
<dbReference type="InterPro" id="IPR000488">
    <property type="entry name" value="Death_dom"/>
</dbReference>
<keyword evidence="11" id="KW-1185">Reference proteome</keyword>
<dbReference type="PROSITE" id="PS00652">
    <property type="entry name" value="TNFR_NGFR_1"/>
    <property type="match status" value="1"/>
</dbReference>
<keyword evidence="3" id="KW-0677">Repeat</keyword>
<dbReference type="PANTHER" id="PTHR47220">
    <property type="entry name" value="TUMOR NECROSIS FACTOR RECEPTOR SUPERFAMILY MEMBER 25"/>
    <property type="match status" value="1"/>
</dbReference>
<dbReference type="SUPFAM" id="SSF57586">
    <property type="entry name" value="TNF receptor-like"/>
    <property type="match status" value="1"/>
</dbReference>
<gene>
    <name evidence="10" type="ORF">P4O66_022409</name>
</gene>
<evidence type="ECO:0000256" key="2">
    <source>
        <dbReference type="ARBA" id="ARBA00022729"/>
    </source>
</evidence>
<proteinExistence type="predicted"/>
<dbReference type="PROSITE" id="PS50050">
    <property type="entry name" value="TNFR_NGFR_2"/>
    <property type="match status" value="1"/>
</dbReference>
<feature type="domain" description="Death" evidence="8">
    <location>
        <begin position="205"/>
        <end position="287"/>
    </location>
</feature>
<accession>A0AAD8ZLX6</accession>
<dbReference type="GO" id="GO:0005886">
    <property type="term" value="C:plasma membrane"/>
    <property type="evidence" value="ECO:0007669"/>
    <property type="project" value="TreeGrafter"/>
</dbReference>
<sequence length="301" mass="34895">HFKKRQCRNGTLICEKCPEWSYMDIDNTLGECLPCSRCDPLENKKSKSNCTSKRNEICGCKGGFYRVNNSNSWTCMNCTNCKNCSTCPECKDHCKPCEYLNEEEKCIQCIKHQSQCIDESCQSYFCKSDPNPGWLPQKFVIILCTLLPMGLLGVPLIYFAYRRRKLCCLDHEKNDLRAEHNRNLPNVRVLPGMSRCEMPKETWSAPVLYAIIRQVPVRRWKEFLRLLSVSDEQMERVELEAGTSYLEQQYQMLRLWSQRCGADLENIYCTLHYMDLSGCAQELQEKLQQLQNATTVGQGTV</sequence>
<keyword evidence="1" id="KW-0053">Apoptosis</keyword>
<evidence type="ECO:0000256" key="1">
    <source>
        <dbReference type="ARBA" id="ARBA00022703"/>
    </source>
</evidence>
<keyword evidence="4 6" id="KW-1015">Disulfide bond</keyword>
<dbReference type="GO" id="GO:0007165">
    <property type="term" value="P:signal transduction"/>
    <property type="evidence" value="ECO:0007669"/>
    <property type="project" value="InterPro"/>
</dbReference>
<dbReference type="InterPro" id="IPR022329">
    <property type="entry name" value="TNFR_25"/>
</dbReference>
<organism evidence="10 11">
    <name type="scientific">Electrophorus voltai</name>
    <dbReference type="NCBI Taxonomy" id="2609070"/>
    <lineage>
        <taxon>Eukaryota</taxon>
        <taxon>Metazoa</taxon>
        <taxon>Chordata</taxon>
        <taxon>Craniata</taxon>
        <taxon>Vertebrata</taxon>
        <taxon>Euteleostomi</taxon>
        <taxon>Actinopterygii</taxon>
        <taxon>Neopterygii</taxon>
        <taxon>Teleostei</taxon>
        <taxon>Ostariophysi</taxon>
        <taxon>Gymnotiformes</taxon>
        <taxon>Gymnotoidei</taxon>
        <taxon>Gymnotidae</taxon>
        <taxon>Electrophorus</taxon>
    </lineage>
</organism>
<dbReference type="Pfam" id="PF00531">
    <property type="entry name" value="Death"/>
    <property type="match status" value="1"/>
</dbReference>
<evidence type="ECO:0000259" key="8">
    <source>
        <dbReference type="PROSITE" id="PS50017"/>
    </source>
</evidence>
<dbReference type="GO" id="GO:0006915">
    <property type="term" value="P:apoptotic process"/>
    <property type="evidence" value="ECO:0007669"/>
    <property type="project" value="UniProtKB-KW"/>
</dbReference>
<evidence type="ECO:0000256" key="5">
    <source>
        <dbReference type="ARBA" id="ARBA00023180"/>
    </source>
</evidence>
<dbReference type="PROSITE" id="PS50017">
    <property type="entry name" value="DEATH_DOMAIN"/>
    <property type="match status" value="1"/>
</dbReference>
<dbReference type="Proteomes" id="UP001239994">
    <property type="component" value="Unassembled WGS sequence"/>
</dbReference>
<dbReference type="AlphaFoldDB" id="A0AAD8ZLX6"/>
<evidence type="ECO:0000313" key="11">
    <source>
        <dbReference type="Proteomes" id="UP001239994"/>
    </source>
</evidence>
<comment type="caution">
    <text evidence="6">Lacks conserved residue(s) required for the propagation of feature annotation.</text>
</comment>
<protein>
    <recommendedName>
        <fullName evidence="12">Tumor necrosis factor receptor superfamily member 1A</fullName>
    </recommendedName>
</protein>
<evidence type="ECO:0000256" key="3">
    <source>
        <dbReference type="ARBA" id="ARBA00022737"/>
    </source>
</evidence>
<evidence type="ECO:0000256" key="4">
    <source>
        <dbReference type="ARBA" id="ARBA00023157"/>
    </source>
</evidence>
<evidence type="ECO:0000259" key="9">
    <source>
        <dbReference type="PROSITE" id="PS50050"/>
    </source>
</evidence>
<dbReference type="InterPro" id="IPR011029">
    <property type="entry name" value="DEATH-like_dom_sf"/>
</dbReference>
<dbReference type="Gene3D" id="2.10.50.10">
    <property type="entry name" value="Tumor Necrosis Factor Receptor, subunit A, domain 2"/>
    <property type="match status" value="1"/>
</dbReference>
<keyword evidence="2" id="KW-0732">Signal</keyword>
<dbReference type="Gene3D" id="1.10.533.10">
    <property type="entry name" value="Death Domain, Fas"/>
    <property type="match status" value="1"/>
</dbReference>
<keyword evidence="5" id="KW-0325">Glycoprotein</keyword>
<keyword evidence="7" id="KW-0812">Transmembrane</keyword>
<feature type="repeat" description="TNFR-Cys" evidence="6">
    <location>
        <begin position="16"/>
        <end position="58"/>
    </location>
</feature>
<dbReference type="EMBL" id="JAROKS010000008">
    <property type="protein sequence ID" value="KAK1801762.1"/>
    <property type="molecule type" value="Genomic_DNA"/>
</dbReference>
<dbReference type="SMART" id="SM00005">
    <property type="entry name" value="DEATH"/>
    <property type="match status" value="1"/>
</dbReference>
<feature type="transmembrane region" description="Helical" evidence="7">
    <location>
        <begin position="139"/>
        <end position="161"/>
    </location>
</feature>
<comment type="caution">
    <text evidence="10">The sequence shown here is derived from an EMBL/GenBank/DDBJ whole genome shotgun (WGS) entry which is preliminary data.</text>
</comment>
<dbReference type="SMART" id="SM00208">
    <property type="entry name" value="TNFR"/>
    <property type="match status" value="1"/>
</dbReference>
<evidence type="ECO:0000313" key="10">
    <source>
        <dbReference type="EMBL" id="KAK1801762.1"/>
    </source>
</evidence>
<dbReference type="SUPFAM" id="SSF47986">
    <property type="entry name" value="DEATH domain"/>
    <property type="match status" value="1"/>
</dbReference>
<evidence type="ECO:0000256" key="7">
    <source>
        <dbReference type="SAM" id="Phobius"/>
    </source>
</evidence>
<feature type="domain" description="TNFR-Cys" evidence="9">
    <location>
        <begin position="16"/>
        <end position="58"/>
    </location>
</feature>
<dbReference type="InterPro" id="IPR001368">
    <property type="entry name" value="TNFR/NGFR_Cys_rich_reg"/>
</dbReference>
<feature type="non-terminal residue" evidence="10">
    <location>
        <position position="1"/>
    </location>
</feature>
<keyword evidence="7" id="KW-1133">Transmembrane helix</keyword>
<dbReference type="PANTHER" id="PTHR47220:SF1">
    <property type="entry name" value="TUMOR NECROSIS FACTOR RECEPTOR SUPERFAMILY MEMBER 25"/>
    <property type="match status" value="1"/>
</dbReference>
<evidence type="ECO:0000256" key="6">
    <source>
        <dbReference type="PROSITE-ProRule" id="PRU00206"/>
    </source>
</evidence>
<evidence type="ECO:0008006" key="12">
    <source>
        <dbReference type="Google" id="ProtNLM"/>
    </source>
</evidence>
<keyword evidence="7" id="KW-0472">Membrane</keyword>
<feature type="disulfide bond" evidence="6">
    <location>
        <begin position="17"/>
        <end position="32"/>
    </location>
</feature>